<sequence>MNLTFLRPALTSVALGAVLLAATAVAAPAGADVTLAPHRAVYELKLREKRGSAGIDQVRGRIVYQFAGDACSGYALNFRQVTEIGNGEGQTNVSDLRAETWEDGAGKSFRFQAKNYLNDQLDRDTDGKAERAADAVKVMLSKPQKSSNVYDAGTLFPTAHLLKIIDEAKQGRVLLEAAVYDGSEAGDKSYDTLTVIGKPQTGVPADVEAAAKRPELETQTYWPVAVSYFERGKKVDGEQTPDYQMSFDLYANGVSRALRIDYGEFSIDGDLTELEFMKPADCRR</sequence>
<proteinExistence type="predicted"/>
<accession>A0A2W5K6S4</accession>
<keyword evidence="1" id="KW-0732">Signal</keyword>
<reference evidence="2 3" key="1">
    <citation type="submission" date="2017-08" db="EMBL/GenBank/DDBJ databases">
        <title>Infants hospitalized years apart are colonized by the same room-sourced microbial strains.</title>
        <authorList>
            <person name="Brooks B."/>
            <person name="Olm M.R."/>
            <person name="Firek B.A."/>
            <person name="Baker R."/>
            <person name="Thomas B.C."/>
            <person name="Morowitz M.J."/>
            <person name="Banfield J.F."/>
        </authorList>
    </citation>
    <scope>NUCLEOTIDE SEQUENCE [LARGE SCALE GENOMIC DNA]</scope>
    <source>
        <strain evidence="2">S2_005_003_R2_43</strain>
    </source>
</reference>
<dbReference type="EMBL" id="QFPN01000011">
    <property type="protein sequence ID" value="PZQ11639.1"/>
    <property type="molecule type" value="Genomic_DNA"/>
</dbReference>
<name>A0A2W5K6S4_ANCNO</name>
<feature type="signal peptide" evidence="1">
    <location>
        <begin position="1"/>
        <end position="26"/>
    </location>
</feature>
<dbReference type="Pfam" id="PF08904">
    <property type="entry name" value="EipB_like"/>
    <property type="match status" value="1"/>
</dbReference>
<comment type="caution">
    <text evidence="2">The sequence shown here is derived from an EMBL/GenBank/DDBJ whole genome shotgun (WGS) entry which is preliminary data.</text>
</comment>
<organism evidence="2 3">
    <name type="scientific">Ancylobacter novellus</name>
    <name type="common">Thiobacillus novellus</name>
    <dbReference type="NCBI Taxonomy" id="921"/>
    <lineage>
        <taxon>Bacteria</taxon>
        <taxon>Pseudomonadati</taxon>
        <taxon>Pseudomonadota</taxon>
        <taxon>Alphaproteobacteria</taxon>
        <taxon>Hyphomicrobiales</taxon>
        <taxon>Xanthobacteraceae</taxon>
        <taxon>Ancylobacter</taxon>
    </lineage>
</organism>
<gene>
    <name evidence="2" type="ORF">DI565_18040</name>
</gene>
<evidence type="ECO:0000313" key="2">
    <source>
        <dbReference type="EMBL" id="PZQ11639.1"/>
    </source>
</evidence>
<feature type="chain" id="PRO_5016067603" evidence="1">
    <location>
        <begin position="27"/>
        <end position="284"/>
    </location>
</feature>
<evidence type="ECO:0000313" key="3">
    <source>
        <dbReference type="Proteomes" id="UP000249577"/>
    </source>
</evidence>
<protein>
    <submittedName>
        <fullName evidence="2">DUF1849 domain-containing protein</fullName>
    </submittedName>
</protein>
<evidence type="ECO:0000256" key="1">
    <source>
        <dbReference type="SAM" id="SignalP"/>
    </source>
</evidence>
<dbReference type="Proteomes" id="UP000249577">
    <property type="component" value="Unassembled WGS sequence"/>
</dbReference>
<dbReference type="InterPro" id="IPR015000">
    <property type="entry name" value="EipB-like"/>
</dbReference>
<dbReference type="AlphaFoldDB" id="A0A2W5K6S4"/>